<gene>
    <name evidence="3" type="ORF">BRAFLDRAFT_82625</name>
</gene>
<dbReference type="eggNOG" id="ENOG502RZIW">
    <property type="taxonomic scope" value="Eukaryota"/>
</dbReference>
<evidence type="ECO:0000259" key="2">
    <source>
        <dbReference type="PROSITE" id="PS50837"/>
    </source>
</evidence>
<sequence length="1137" mass="130007">MALSKPSSPDPVYTPGTARGAKLAALLVDEGTSLVRKIFEDEVRNMNPPSLRGQLQRNKRYLCQCGLRYLNSGQRKTLYPASGDVPDTAQGFDISLLELLLKELCQNPPYSGERDRLRRFRNANYGHRPSTNLSEGDFDRLWKELTDILAVLGGDRNRISRMLNSSIDRQLAAEHFALLDRLYKEDMEVKQALGSLKKGQDGLKQGQDSLKEGQDSLKEGQDSLKEGQDSLKEGQDGLKEGQDGLKNGQDSLKNGQGCLKEGQDSLQKLPPDAVDDVIGCLKNLYATEYAHVRPLPWCEDLNLHLGEVYTNLQLQYRDGRGRFQDTDTIVNLADIYSTCIRKVEDMHGDFRSAIRKIRVEGDPGIGKSCSCQKLAFDWSCGKLNRFKVVFFLEMRHLSGKVKDAIFKQLLPEDTKTTPDQLWSYIQENQDDVLFILDGLDELSQAAREVTDVVKLIQGKILRNCHVLVTSRPYHCVKDLRKCHQFYRIVGYTKEHSDVFIRKYFCQSPESASKLVKQLHSNSNLAQIVVNPLCNLLICVLWDYNNKELPSSKAELYQDIVYSVAKRFCKKRDPDMEFEGDQLTPDVVEALQDLGKLSWEGLEQEQLQFNIDEITKKYGTTADNMLNMGLLTRDYSFSRIRPKCYCAFLHKTFQEYMAARYISGLVMDESSREEGMKCVCRLFGLSDASVVDRELVISCHDRYREVQNWLLLILGENIWPIIERLAEELKKGQTDEDRDTFSFFVIMWLGRTCAGGELAEIVAPCLSQHATDEHVAFNNHHFGEYTSTLYQRNLDHINWVVGLAYVLAFQKKLSLHHNTSVIRHLTFNFVWTDAAQHETFGLLERALSDYDKLRSVTLYDIGDDTPLQTFIPRCRIERVVIRNYRRNISHMLLLSTLEHLSAVSTIEHAEVIVRSVSCVPGERGVDFTELERRLANMIASHSRLRFLRFEVDTWEFDNRKTSAFCNLTATLQSISEHARLEVFMFMLIDAGFGQCVYDGTIDIEIFDVEPMVHELTECLKKNKVLKTLWLGWGIGDIVLDCGLYDTHQIFTYRDCSDESLSRLCSAIRENRTLETLVVKEMLPYSDNRAAIISELMRNKPSNYKELSITLTDRSTEYGRCLMHAGHDSGGSTGRYVRF</sequence>
<feature type="region of interest" description="Disordered" evidence="1">
    <location>
        <begin position="198"/>
        <end position="266"/>
    </location>
</feature>
<dbReference type="EMBL" id="GG666535">
    <property type="protein sequence ID" value="EEN58048.1"/>
    <property type="molecule type" value="Genomic_DNA"/>
</dbReference>
<dbReference type="PROSITE" id="PS50837">
    <property type="entry name" value="NACHT"/>
    <property type="match status" value="1"/>
</dbReference>
<feature type="domain" description="NACHT" evidence="2">
    <location>
        <begin position="355"/>
        <end position="472"/>
    </location>
</feature>
<dbReference type="PANTHER" id="PTHR46844:SF1">
    <property type="entry name" value="SLR5058 PROTEIN"/>
    <property type="match status" value="1"/>
</dbReference>
<organism>
    <name type="scientific">Branchiostoma floridae</name>
    <name type="common">Florida lancelet</name>
    <name type="synonym">Amphioxus</name>
    <dbReference type="NCBI Taxonomy" id="7739"/>
    <lineage>
        <taxon>Eukaryota</taxon>
        <taxon>Metazoa</taxon>
        <taxon>Chordata</taxon>
        <taxon>Cephalochordata</taxon>
        <taxon>Leptocardii</taxon>
        <taxon>Amphioxiformes</taxon>
        <taxon>Branchiostomatidae</taxon>
        <taxon>Branchiostoma</taxon>
    </lineage>
</organism>
<accession>C3YNT8</accession>
<name>C3YNT8_BRAFL</name>
<protein>
    <recommendedName>
        <fullName evidence="2">NACHT domain-containing protein</fullName>
    </recommendedName>
</protein>
<reference evidence="3" key="1">
    <citation type="journal article" date="2008" name="Nature">
        <title>The amphioxus genome and the evolution of the chordate karyotype.</title>
        <authorList>
            <consortium name="US DOE Joint Genome Institute (JGI-PGF)"/>
            <person name="Putnam N.H."/>
            <person name="Butts T."/>
            <person name="Ferrier D.E.K."/>
            <person name="Furlong R.F."/>
            <person name="Hellsten U."/>
            <person name="Kawashima T."/>
            <person name="Robinson-Rechavi M."/>
            <person name="Shoguchi E."/>
            <person name="Terry A."/>
            <person name="Yu J.-K."/>
            <person name="Benito-Gutierrez E.L."/>
            <person name="Dubchak I."/>
            <person name="Garcia-Fernandez J."/>
            <person name="Gibson-Brown J.J."/>
            <person name="Grigoriev I.V."/>
            <person name="Horton A.C."/>
            <person name="de Jong P.J."/>
            <person name="Jurka J."/>
            <person name="Kapitonov V.V."/>
            <person name="Kohara Y."/>
            <person name="Kuroki Y."/>
            <person name="Lindquist E."/>
            <person name="Lucas S."/>
            <person name="Osoegawa K."/>
            <person name="Pennacchio L.A."/>
            <person name="Salamov A.A."/>
            <person name="Satou Y."/>
            <person name="Sauka-Spengler T."/>
            <person name="Schmutz J."/>
            <person name="Shin-I T."/>
            <person name="Toyoda A."/>
            <person name="Bronner-Fraser M."/>
            <person name="Fujiyama A."/>
            <person name="Holland L.Z."/>
            <person name="Holland P.W.H."/>
            <person name="Satoh N."/>
            <person name="Rokhsar D.S."/>
        </authorList>
    </citation>
    <scope>NUCLEOTIDE SEQUENCE [LARGE SCALE GENOMIC DNA]</scope>
    <source>
        <strain evidence="3">S238N-H82</strain>
        <tissue evidence="3">Testes</tissue>
    </source>
</reference>
<evidence type="ECO:0000313" key="3">
    <source>
        <dbReference type="EMBL" id="EEN58048.1"/>
    </source>
</evidence>
<feature type="compositionally biased region" description="Basic and acidic residues" evidence="1">
    <location>
        <begin position="209"/>
        <end position="243"/>
    </location>
</feature>
<evidence type="ECO:0000256" key="1">
    <source>
        <dbReference type="SAM" id="MobiDB-lite"/>
    </source>
</evidence>
<dbReference type="InterPro" id="IPR041249">
    <property type="entry name" value="HEPN_DZIP3"/>
</dbReference>
<dbReference type="InterPro" id="IPR027417">
    <property type="entry name" value="P-loop_NTPase"/>
</dbReference>
<dbReference type="Gene3D" id="3.40.50.300">
    <property type="entry name" value="P-loop containing nucleotide triphosphate hydrolases"/>
    <property type="match status" value="1"/>
</dbReference>
<dbReference type="InParanoid" id="C3YNT8"/>
<dbReference type="InterPro" id="IPR007111">
    <property type="entry name" value="NACHT_NTPase"/>
</dbReference>
<dbReference type="SUPFAM" id="SSF52540">
    <property type="entry name" value="P-loop containing nucleoside triphosphate hydrolases"/>
    <property type="match status" value="1"/>
</dbReference>
<dbReference type="PANTHER" id="PTHR46844">
    <property type="entry name" value="SLR5058 PROTEIN"/>
    <property type="match status" value="1"/>
</dbReference>
<dbReference type="Pfam" id="PF18738">
    <property type="entry name" value="HEPN_DZIP3"/>
    <property type="match status" value="1"/>
</dbReference>
<proteinExistence type="predicted"/>
<dbReference type="Pfam" id="PF05729">
    <property type="entry name" value="NACHT"/>
    <property type="match status" value="1"/>
</dbReference>
<dbReference type="AlphaFoldDB" id="C3YNT8"/>